<dbReference type="PANTHER" id="PTHR43289:SF34">
    <property type="entry name" value="SERINE_THREONINE-PROTEIN KINASE YBDM-RELATED"/>
    <property type="match status" value="1"/>
</dbReference>
<evidence type="ECO:0000259" key="7">
    <source>
        <dbReference type="PROSITE" id="PS50011"/>
    </source>
</evidence>
<dbReference type="SUPFAM" id="SSF56112">
    <property type="entry name" value="Protein kinase-like (PK-like)"/>
    <property type="match status" value="1"/>
</dbReference>
<keyword evidence="4" id="KW-0067">ATP-binding</keyword>
<proteinExistence type="predicted"/>
<dbReference type="Gene3D" id="1.10.510.10">
    <property type="entry name" value="Transferase(Phosphotransferase) domain 1"/>
    <property type="match status" value="1"/>
</dbReference>
<dbReference type="Gene3D" id="3.30.200.20">
    <property type="entry name" value="Phosphorylase Kinase, domain 1"/>
    <property type="match status" value="1"/>
</dbReference>
<evidence type="ECO:0000256" key="5">
    <source>
        <dbReference type="SAM" id="MobiDB-lite"/>
    </source>
</evidence>
<feature type="transmembrane region" description="Helical" evidence="6">
    <location>
        <begin position="343"/>
        <end position="362"/>
    </location>
</feature>
<dbReference type="PROSITE" id="PS50011">
    <property type="entry name" value="PROTEIN_KINASE_DOM"/>
    <property type="match status" value="1"/>
</dbReference>
<protein>
    <recommendedName>
        <fullName evidence="7">Protein kinase domain-containing protein</fullName>
    </recommendedName>
</protein>
<dbReference type="CDD" id="cd14014">
    <property type="entry name" value="STKc_PknB_like"/>
    <property type="match status" value="1"/>
</dbReference>
<reference evidence="8 9" key="1">
    <citation type="journal article" date="2019" name="Int. J. Syst. Evol. Microbiol.">
        <title>The Global Catalogue of Microorganisms (GCM) 10K type strain sequencing project: providing services to taxonomists for standard genome sequencing and annotation.</title>
        <authorList>
            <consortium name="The Broad Institute Genomics Platform"/>
            <consortium name="The Broad Institute Genome Sequencing Center for Infectious Disease"/>
            <person name="Wu L."/>
            <person name="Ma J."/>
        </authorList>
    </citation>
    <scope>NUCLEOTIDE SEQUENCE [LARGE SCALE GENOMIC DNA]</scope>
    <source>
        <strain evidence="8 9">JCM 13850</strain>
    </source>
</reference>
<organism evidence="8 9">
    <name type="scientific">Actinomadura napierensis</name>
    <dbReference type="NCBI Taxonomy" id="267854"/>
    <lineage>
        <taxon>Bacteria</taxon>
        <taxon>Bacillati</taxon>
        <taxon>Actinomycetota</taxon>
        <taxon>Actinomycetes</taxon>
        <taxon>Streptosporangiales</taxon>
        <taxon>Thermomonosporaceae</taxon>
        <taxon>Actinomadura</taxon>
    </lineage>
</organism>
<evidence type="ECO:0000313" key="8">
    <source>
        <dbReference type="EMBL" id="GAA2137413.1"/>
    </source>
</evidence>
<comment type="caution">
    <text evidence="8">The sequence shown here is derived from an EMBL/GenBank/DDBJ whole genome shotgun (WGS) entry which is preliminary data.</text>
</comment>
<dbReference type="PROSITE" id="PS00108">
    <property type="entry name" value="PROTEIN_KINASE_ST"/>
    <property type="match status" value="1"/>
</dbReference>
<keyword evidence="3" id="KW-0418">Kinase</keyword>
<keyword evidence="1" id="KW-0808">Transferase</keyword>
<evidence type="ECO:0000256" key="6">
    <source>
        <dbReference type="SAM" id="Phobius"/>
    </source>
</evidence>
<keyword evidence="9" id="KW-1185">Reference proteome</keyword>
<feature type="compositionally biased region" description="Low complexity" evidence="5">
    <location>
        <begin position="391"/>
        <end position="402"/>
    </location>
</feature>
<dbReference type="InterPro" id="IPR011009">
    <property type="entry name" value="Kinase-like_dom_sf"/>
</dbReference>
<name>A0ABN2Z683_9ACTN</name>
<dbReference type="PANTHER" id="PTHR43289">
    <property type="entry name" value="MITOGEN-ACTIVATED PROTEIN KINASE KINASE KINASE 20-RELATED"/>
    <property type="match status" value="1"/>
</dbReference>
<feature type="compositionally biased region" description="Gly residues" evidence="5">
    <location>
        <begin position="403"/>
        <end position="413"/>
    </location>
</feature>
<feature type="compositionally biased region" description="Pro residues" evidence="5">
    <location>
        <begin position="279"/>
        <end position="295"/>
    </location>
</feature>
<dbReference type="SMART" id="SM00220">
    <property type="entry name" value="S_TKc"/>
    <property type="match status" value="1"/>
</dbReference>
<keyword evidence="6" id="KW-0812">Transmembrane</keyword>
<dbReference type="EMBL" id="BAAAMR010000025">
    <property type="protein sequence ID" value="GAA2137413.1"/>
    <property type="molecule type" value="Genomic_DNA"/>
</dbReference>
<evidence type="ECO:0000256" key="3">
    <source>
        <dbReference type="ARBA" id="ARBA00022777"/>
    </source>
</evidence>
<evidence type="ECO:0000313" key="9">
    <source>
        <dbReference type="Proteomes" id="UP001501020"/>
    </source>
</evidence>
<evidence type="ECO:0000256" key="4">
    <source>
        <dbReference type="ARBA" id="ARBA00022840"/>
    </source>
</evidence>
<feature type="compositionally biased region" description="Basic and acidic residues" evidence="5">
    <location>
        <begin position="245"/>
        <end position="257"/>
    </location>
</feature>
<dbReference type="InterPro" id="IPR008271">
    <property type="entry name" value="Ser/Thr_kinase_AS"/>
</dbReference>
<gene>
    <name evidence="8" type="ORF">GCM10009727_32660</name>
</gene>
<dbReference type="Proteomes" id="UP001501020">
    <property type="component" value="Unassembled WGS sequence"/>
</dbReference>
<dbReference type="InterPro" id="IPR000719">
    <property type="entry name" value="Prot_kinase_dom"/>
</dbReference>
<dbReference type="Pfam" id="PF00069">
    <property type="entry name" value="Pkinase"/>
    <property type="match status" value="1"/>
</dbReference>
<keyword evidence="6" id="KW-0472">Membrane</keyword>
<feature type="region of interest" description="Disordered" evidence="5">
    <location>
        <begin position="245"/>
        <end position="337"/>
    </location>
</feature>
<feature type="domain" description="Protein kinase" evidence="7">
    <location>
        <begin position="17"/>
        <end position="261"/>
    </location>
</feature>
<dbReference type="RefSeq" id="WP_344267330.1">
    <property type="nucleotide sequence ID" value="NZ_BAAAMR010000025.1"/>
</dbReference>
<evidence type="ECO:0000256" key="2">
    <source>
        <dbReference type="ARBA" id="ARBA00022741"/>
    </source>
</evidence>
<sequence length="523" mass="53432">MPALPLAPGDPREIGRYRLTGRLGEGGQGVVYLGEGPSGERVAVKVLKNADERARARFAREMDAARQVAPFATAAVLDSSAEGPLPYVASEFVDGPSLQERVAERGPLRGGDLQRLAVNTASALAAIHAAGIVHRDLKPANVLLGPDGPRVVDFGIARAIDAETRTQMVGTPAYFAPEWLRDHPPTVRSDVFAWAGTMVFAATGRPPFGGGVTFEAMMHRIATADPDLTGVPDALRPLLAECLAKDPDRRPSSRDLAMRLIDPSPPPAPLSRRDVTQPQPYPGPPVPVPPPPGPHPGGGGASGPSTNPLPPRDPTQPHPPLLSTSPPQGPDGAGRVSRRRVRMAVAVLGALVLIGGVAGLIYKSDGGGKPSDDSSGRAIEQTGAPATPTDGASNGGTPSSGTPSGGASSGGGSLPAAFGGTWEGTLTQTGGITLGDVSTKVTMHLTGGSDGGTADYDRWGCQTRLTVSTVSGAKVDFDETAIRSTGSEGFCTGGPVSLKQVSGGLEYTSTGIGTTSGTLHKTA</sequence>
<accession>A0ABN2Z683</accession>
<evidence type="ECO:0000256" key="1">
    <source>
        <dbReference type="ARBA" id="ARBA00022679"/>
    </source>
</evidence>
<feature type="compositionally biased region" description="Pro residues" evidence="5">
    <location>
        <begin position="307"/>
        <end position="320"/>
    </location>
</feature>
<keyword evidence="2" id="KW-0547">Nucleotide-binding</keyword>
<feature type="region of interest" description="Disordered" evidence="5">
    <location>
        <begin position="366"/>
        <end position="422"/>
    </location>
</feature>
<keyword evidence="6" id="KW-1133">Transmembrane helix</keyword>